<dbReference type="AlphaFoldDB" id="A0AAD5BH23"/>
<feature type="region of interest" description="Disordered" evidence="2">
    <location>
        <begin position="1"/>
        <end position="96"/>
    </location>
</feature>
<accession>A0AAD5BH23</accession>
<proteinExistence type="inferred from homology"/>
<dbReference type="SMART" id="SM00268">
    <property type="entry name" value="ACTIN"/>
    <property type="match status" value="1"/>
</dbReference>
<comment type="caution">
    <text evidence="3">The sequence shown here is derived from an EMBL/GenBank/DDBJ whole genome shotgun (WGS) entry which is preliminary data.</text>
</comment>
<dbReference type="RefSeq" id="XP_051610103.1">
    <property type="nucleotide sequence ID" value="XM_051750561.1"/>
</dbReference>
<sequence>MSDPINPPTSPIYTESGAGTPLPSSQPDYDHDGTEEEPSSKKLKPNSPGTENETPSGANTGGATTPQPSSSGGQQTAPKKSSAEALKRRRENRQRAAAALAQNLKNSGVGRFEEENGFGLTSVRTIPLINQKNYFTEYLKKDEQVGFIRNWRFERDLATKLKKLKQSGGSLEELKKLEETKNFDDFDLKNIENELKSKNGGVTAVAVADDDEEDDDEGENETEEVRQEKARIGEDVVVLQPGSAFIRIGRATDAVPRVIPNVIAVKTNQTSPEPEILPQRHVDGDKVVIDDDFEQQRLAASKDYRARMRYYKRRILPNSRETAANYNKKQEPEIIADHNDPNKKEWITPEPSRSYYTGEDALALKLEPGWKLRYPMINSNFNEFCPEYKSRQDLLGDLVHIIEDALQKMEISQLANFKIMLIIPDLYDKAYVETWCDLLLRFIGFGKVGILQEAVAATFGAGASTACIVDVGAHTTKVSCVDEGMIVNDSRTLLNYGGDHITEAFVKLMLENWFPYRDINVVNSYDWQLAQSLKENFITFQDADIAVQLYNFYKRNPFKSTEKFEFKVFDEVMLAPMGLFFPGLFQSTNSPSLNSSTKPQNLTLKHFFPRALDQYTGAPNNPSSKTQTKLRTSLNYCDMDESQLLLKLAESSDDEEVIDGPINDVPLEKAIVESITNATIACGDFTKMKKFYDNILVVGGGLSKINGYDLILTDRLNIWRPRILSTSSFESVIDYLKKLLTDAISQAKEAIPASEETNQEVEIELSPESLDLNHIDQLVNQGSVLPITILPTPREFDPSMLTWKGGSVYSRLKVVNEMWINQKDWDLLGSRSLYYKSIFNY</sequence>
<dbReference type="GeneID" id="76149423"/>
<comment type="similarity">
    <text evidence="1">Belongs to the actin family.</text>
</comment>
<evidence type="ECO:0000313" key="4">
    <source>
        <dbReference type="Proteomes" id="UP001204833"/>
    </source>
</evidence>
<protein>
    <submittedName>
        <fullName evidence="3">ARP8</fullName>
    </submittedName>
</protein>
<evidence type="ECO:0000256" key="2">
    <source>
        <dbReference type="SAM" id="MobiDB-lite"/>
    </source>
</evidence>
<organism evidence="3 4">
    <name type="scientific">Candida theae</name>
    <dbReference type="NCBI Taxonomy" id="1198502"/>
    <lineage>
        <taxon>Eukaryota</taxon>
        <taxon>Fungi</taxon>
        <taxon>Dikarya</taxon>
        <taxon>Ascomycota</taxon>
        <taxon>Saccharomycotina</taxon>
        <taxon>Pichiomycetes</taxon>
        <taxon>Debaryomycetaceae</taxon>
        <taxon>Candida/Lodderomyces clade</taxon>
        <taxon>Candida</taxon>
    </lineage>
</organism>
<dbReference type="Gene3D" id="3.90.640.10">
    <property type="entry name" value="Actin, Chain A, domain 4"/>
    <property type="match status" value="1"/>
</dbReference>
<evidence type="ECO:0000256" key="1">
    <source>
        <dbReference type="RuleBase" id="RU000487"/>
    </source>
</evidence>
<dbReference type="EMBL" id="JAIHNG010000065">
    <property type="protein sequence ID" value="KAI5962795.1"/>
    <property type="molecule type" value="Genomic_DNA"/>
</dbReference>
<dbReference type="Pfam" id="PF00022">
    <property type="entry name" value="Actin"/>
    <property type="match status" value="1"/>
</dbReference>
<reference evidence="3 4" key="1">
    <citation type="journal article" date="2022" name="DNA Res.">
        <title>Genome analysis of five recently described species of the CUG-Ser clade uncovers Candida theae as a new hybrid lineage with pathogenic potential in the Candida parapsilosis species complex.</title>
        <authorList>
            <person name="Mixao V."/>
            <person name="Del Olmo V."/>
            <person name="Hegedusova E."/>
            <person name="Saus E."/>
            <person name="Pryszcz L."/>
            <person name="Cillingova A."/>
            <person name="Nosek J."/>
            <person name="Gabaldon T."/>
        </authorList>
    </citation>
    <scope>NUCLEOTIDE SEQUENCE [LARGE SCALE GENOMIC DNA]</scope>
    <source>
        <strain evidence="3 4">CBS 12239</strain>
    </source>
</reference>
<keyword evidence="4" id="KW-1185">Reference proteome</keyword>
<evidence type="ECO:0000313" key="3">
    <source>
        <dbReference type="EMBL" id="KAI5962795.1"/>
    </source>
</evidence>
<dbReference type="Proteomes" id="UP001204833">
    <property type="component" value="Unassembled WGS sequence"/>
</dbReference>
<feature type="compositionally biased region" description="Pro residues" evidence="2">
    <location>
        <begin position="1"/>
        <end position="10"/>
    </location>
</feature>
<dbReference type="SUPFAM" id="SSF53067">
    <property type="entry name" value="Actin-like ATPase domain"/>
    <property type="match status" value="2"/>
</dbReference>
<gene>
    <name evidence="3" type="ORF">KGF57_001364</name>
</gene>
<feature type="region of interest" description="Disordered" evidence="2">
    <location>
        <begin position="208"/>
        <end position="227"/>
    </location>
</feature>
<dbReference type="CDD" id="cd10206">
    <property type="entry name" value="ASKHA_NBD_Arp8-like"/>
    <property type="match status" value="1"/>
</dbReference>
<dbReference type="InterPro" id="IPR043129">
    <property type="entry name" value="ATPase_NBD"/>
</dbReference>
<dbReference type="InterPro" id="IPR004000">
    <property type="entry name" value="Actin"/>
</dbReference>
<dbReference type="Gene3D" id="3.30.420.40">
    <property type="match status" value="1"/>
</dbReference>
<dbReference type="Gene3D" id="3.30.420.580">
    <property type="match status" value="1"/>
</dbReference>
<feature type="compositionally biased region" description="Polar residues" evidence="2">
    <location>
        <begin position="47"/>
        <end position="79"/>
    </location>
</feature>
<name>A0AAD5BH23_9ASCO</name>
<feature type="compositionally biased region" description="Acidic residues" evidence="2">
    <location>
        <begin position="208"/>
        <end position="222"/>
    </location>
</feature>
<dbReference type="PANTHER" id="PTHR11937">
    <property type="entry name" value="ACTIN"/>
    <property type="match status" value="1"/>
</dbReference>